<feature type="transmembrane region" description="Helical" evidence="1">
    <location>
        <begin position="6"/>
        <end position="27"/>
    </location>
</feature>
<keyword evidence="1" id="KW-0472">Membrane</keyword>
<accession>A0A0E9SBM5</accession>
<reference evidence="2" key="2">
    <citation type="journal article" date="2015" name="Fish Shellfish Immunol.">
        <title>Early steps in the European eel (Anguilla anguilla)-Vibrio vulnificus interaction in the gills: Role of the RtxA13 toxin.</title>
        <authorList>
            <person name="Callol A."/>
            <person name="Pajuelo D."/>
            <person name="Ebbesson L."/>
            <person name="Teles M."/>
            <person name="MacKenzie S."/>
            <person name="Amaro C."/>
        </authorList>
    </citation>
    <scope>NUCLEOTIDE SEQUENCE</scope>
</reference>
<dbReference type="EMBL" id="GBXM01070669">
    <property type="protein sequence ID" value="JAH37908.1"/>
    <property type="molecule type" value="Transcribed_RNA"/>
</dbReference>
<sequence length="28" mass="3150">MKKSDGQSQVVLLNPGHFVCFFLLTLLN</sequence>
<organism evidence="2">
    <name type="scientific">Anguilla anguilla</name>
    <name type="common">European freshwater eel</name>
    <name type="synonym">Muraena anguilla</name>
    <dbReference type="NCBI Taxonomy" id="7936"/>
    <lineage>
        <taxon>Eukaryota</taxon>
        <taxon>Metazoa</taxon>
        <taxon>Chordata</taxon>
        <taxon>Craniata</taxon>
        <taxon>Vertebrata</taxon>
        <taxon>Euteleostomi</taxon>
        <taxon>Actinopterygii</taxon>
        <taxon>Neopterygii</taxon>
        <taxon>Teleostei</taxon>
        <taxon>Anguilliformes</taxon>
        <taxon>Anguillidae</taxon>
        <taxon>Anguilla</taxon>
    </lineage>
</organism>
<keyword evidence="1" id="KW-1133">Transmembrane helix</keyword>
<protein>
    <submittedName>
        <fullName evidence="2">Uncharacterized protein</fullName>
    </submittedName>
</protein>
<evidence type="ECO:0000313" key="2">
    <source>
        <dbReference type="EMBL" id="JAH37908.1"/>
    </source>
</evidence>
<dbReference type="AlphaFoldDB" id="A0A0E9SBM5"/>
<keyword evidence="1" id="KW-0812">Transmembrane</keyword>
<evidence type="ECO:0000256" key="1">
    <source>
        <dbReference type="SAM" id="Phobius"/>
    </source>
</evidence>
<name>A0A0E9SBM5_ANGAN</name>
<reference evidence="2" key="1">
    <citation type="submission" date="2014-11" db="EMBL/GenBank/DDBJ databases">
        <authorList>
            <person name="Amaro Gonzalez C."/>
        </authorList>
    </citation>
    <scope>NUCLEOTIDE SEQUENCE</scope>
</reference>
<proteinExistence type="predicted"/>